<dbReference type="Proteomes" id="UP000076858">
    <property type="component" value="Unassembled WGS sequence"/>
</dbReference>
<evidence type="ECO:0000256" key="3">
    <source>
        <dbReference type="ARBA" id="ARBA00022692"/>
    </source>
</evidence>
<comment type="caution">
    <text evidence="6">The sequence shown here is derived from an EMBL/GenBank/DDBJ whole genome shotgun (WGS) entry which is preliminary data.</text>
</comment>
<evidence type="ECO:0000256" key="1">
    <source>
        <dbReference type="ARBA" id="ARBA00004141"/>
    </source>
</evidence>
<keyword evidence="4" id="KW-1133">Transmembrane helix</keyword>
<evidence type="ECO:0000256" key="4">
    <source>
        <dbReference type="ARBA" id="ARBA00022989"/>
    </source>
</evidence>
<accession>A0A0P5WB83</accession>
<evidence type="ECO:0000313" key="7">
    <source>
        <dbReference type="Proteomes" id="UP000076858"/>
    </source>
</evidence>
<sequence>MNTPDLRSPFVERVISLLPRGHEEAMKQAFYNVAAIFLFILMAGATMAVYFILEPFVKPLLWAILVGSVLHPVKQKSVVVTSNWLSELREANTLLIFGFLSVPLQVINKSAEWMGTTLVNNLKPILILTISFPLVHIIKQYYSFSDFVYLYDHFSGVVQNISFSADILLQPIVAASFFGLVGMIITVIRHQRHDVPVILGWILFFVVIVISLGSWSILVIVPLLVLIIISFAIQWGWLLEESPSTNNQNPNKPYENDDVALNVSTPKFQSSLTRLMKSHIVASALSSLTTPTAPEDKKLKPSSSNRYIIRALWACLAVQLWRHMWLLHFVPLPLVYFIVKAWGSYFNIWSFLDFHRSRMTDYISRCFTEHIDQLFPMPLQRIYKAIVYLDRILIGRIIQQLDAIVSVLIIFLVVVLAILASVFAAVQIYGESVHLLRFGTSLANQTLNNPEARQWLPHGVDQMIDLGSVVDNAYSYGKTGITTLVVNSITEKDPARAAQIERIISEALDRVQRAWLTQGETPPITKLFSASADNNFHSNATKPPLLRRLSQDFLNVTVLMNYGRENIGSIFSILDSIWTVLKGNLSLVFKSTTAILSILMGGGTAILNFFVNGVVFLTALYYLLVASDSQYKPIEMVSFLSPGGGNTLGTAMEEAINTVCMASLKLAAFYGLWTWLIHTIFGVNFVVIPVALAALLGAVPFLGTYWAALPAALDLFLAQSRGVEALLLIFFQFAPTLLIDASFYAEIKGGGHPYLTGLAVAGGIFWLGFEGAIIGPLLLCVLLVAVSMYTALVQTEAQAPSVTESNARWFHRRLLRTDTVG</sequence>
<protein>
    <submittedName>
        <fullName evidence="6">Transmembrane protein</fullName>
    </submittedName>
</protein>
<reference evidence="6 7" key="1">
    <citation type="submission" date="2016-03" db="EMBL/GenBank/DDBJ databases">
        <title>EvidentialGene: Evidence-directed Construction of Genes on Genomes.</title>
        <authorList>
            <person name="Gilbert D.G."/>
            <person name="Choi J.-H."/>
            <person name="Mockaitis K."/>
            <person name="Colbourne J."/>
            <person name="Pfrender M."/>
        </authorList>
    </citation>
    <scope>NUCLEOTIDE SEQUENCE [LARGE SCALE GENOMIC DNA]</scope>
    <source>
        <strain evidence="6 7">Xinb3</strain>
        <tissue evidence="6">Complete organism</tissue>
    </source>
</reference>
<dbReference type="PANTHER" id="PTHR21716">
    <property type="entry name" value="TRANSMEMBRANE PROTEIN"/>
    <property type="match status" value="1"/>
</dbReference>
<comment type="subcellular location">
    <subcellularLocation>
        <location evidence="1">Membrane</location>
        <topology evidence="1">Multi-pass membrane protein</topology>
    </subcellularLocation>
</comment>
<organism evidence="6 7">
    <name type="scientific">Daphnia magna</name>
    <dbReference type="NCBI Taxonomy" id="35525"/>
    <lineage>
        <taxon>Eukaryota</taxon>
        <taxon>Metazoa</taxon>
        <taxon>Ecdysozoa</taxon>
        <taxon>Arthropoda</taxon>
        <taxon>Crustacea</taxon>
        <taxon>Branchiopoda</taxon>
        <taxon>Diplostraca</taxon>
        <taxon>Cladocera</taxon>
        <taxon>Anomopoda</taxon>
        <taxon>Daphniidae</taxon>
        <taxon>Daphnia</taxon>
    </lineage>
</organism>
<keyword evidence="5" id="KW-0472">Membrane</keyword>
<proteinExistence type="inferred from homology"/>
<evidence type="ECO:0000313" key="6">
    <source>
        <dbReference type="EMBL" id="KZS05137.1"/>
    </source>
</evidence>
<dbReference type="OrthoDB" id="5970161at2759"/>
<comment type="similarity">
    <text evidence="2">Belongs to the autoinducer-2 exporter (AI-2E) (TC 2.A.86) family.</text>
</comment>
<gene>
    <name evidence="6" type="ORF">APZ42_031698</name>
</gene>
<dbReference type="AlphaFoldDB" id="A0A0P5WB83"/>
<dbReference type="PANTHER" id="PTHR21716:SF4">
    <property type="entry name" value="TRANSMEMBRANE PROTEIN 245"/>
    <property type="match status" value="1"/>
</dbReference>
<dbReference type="GO" id="GO:0016020">
    <property type="term" value="C:membrane"/>
    <property type="evidence" value="ECO:0007669"/>
    <property type="project" value="UniProtKB-SubCell"/>
</dbReference>
<evidence type="ECO:0000256" key="5">
    <source>
        <dbReference type="ARBA" id="ARBA00023136"/>
    </source>
</evidence>
<keyword evidence="3 6" id="KW-0812">Transmembrane</keyword>
<dbReference type="EMBL" id="LRGB01002993">
    <property type="protein sequence ID" value="KZS05137.1"/>
    <property type="molecule type" value="Genomic_DNA"/>
</dbReference>
<dbReference type="InterPro" id="IPR002549">
    <property type="entry name" value="AI-2E-like"/>
</dbReference>
<evidence type="ECO:0000256" key="2">
    <source>
        <dbReference type="ARBA" id="ARBA00009773"/>
    </source>
</evidence>
<dbReference type="STRING" id="35525.A0A0P5WB83"/>
<name>A0A0P5WB83_9CRUS</name>
<keyword evidence="7" id="KW-1185">Reference proteome</keyword>